<proteinExistence type="predicted"/>
<evidence type="ECO:0000313" key="2">
    <source>
        <dbReference type="Proteomes" id="UP000266287"/>
    </source>
</evidence>
<protein>
    <submittedName>
        <fullName evidence="1">Uncharacterized protein</fullName>
    </submittedName>
</protein>
<sequence>MKHNIRLSTKEKINIWLDLCEFSSGLMESTMSKKELNRKLEKMRSEHLKRDRIMLEKIGRLK</sequence>
<organism evidence="1 2">
    <name type="scientific">candidate division NPL-UPA2 bacterium Unc8</name>
    <dbReference type="NCBI Taxonomy" id="1980939"/>
    <lineage>
        <taxon>Bacteria</taxon>
    </lineage>
</organism>
<reference evidence="1 2" key="1">
    <citation type="submission" date="2018-08" db="EMBL/GenBank/DDBJ databases">
        <title>Draft genome of candidate division NPL-UPA2 bacterium Unc8 that adapted to ultra-basic serpentinizing groundwater.</title>
        <authorList>
            <person name="Ishii S."/>
            <person name="Suzuki S."/>
            <person name="Nealson K.H."/>
        </authorList>
    </citation>
    <scope>NUCLEOTIDE SEQUENCE [LARGE SCALE GENOMIC DNA]</scope>
    <source>
        <strain evidence="1">Unc8</strain>
    </source>
</reference>
<dbReference type="AlphaFoldDB" id="A0A399FXI5"/>
<accession>A0A399FXI5</accession>
<gene>
    <name evidence="1" type="ORF">B9J77_04185</name>
</gene>
<comment type="caution">
    <text evidence="1">The sequence shown here is derived from an EMBL/GenBank/DDBJ whole genome shotgun (WGS) entry which is preliminary data.</text>
</comment>
<dbReference type="EMBL" id="NDHY01000010">
    <property type="protein sequence ID" value="RIH99852.1"/>
    <property type="molecule type" value="Genomic_DNA"/>
</dbReference>
<evidence type="ECO:0000313" key="1">
    <source>
        <dbReference type="EMBL" id="RIH99852.1"/>
    </source>
</evidence>
<name>A0A399FXI5_UNCN2</name>
<dbReference type="Proteomes" id="UP000266287">
    <property type="component" value="Unassembled WGS sequence"/>
</dbReference>